<dbReference type="NCBIfam" id="TIGR00482">
    <property type="entry name" value="nicotinate (nicotinamide) nucleotide adenylyltransferase"/>
    <property type="match status" value="1"/>
</dbReference>
<dbReference type="EC" id="2.7.7.18" evidence="11"/>
<dbReference type="InterPro" id="IPR005248">
    <property type="entry name" value="NadD/NMNAT"/>
</dbReference>
<evidence type="ECO:0000256" key="4">
    <source>
        <dbReference type="ARBA" id="ARBA00022642"/>
    </source>
</evidence>
<dbReference type="GO" id="GO:0004515">
    <property type="term" value="F:nicotinate-nucleotide adenylyltransferase activity"/>
    <property type="evidence" value="ECO:0007669"/>
    <property type="project" value="UniProtKB-UniRule"/>
</dbReference>
<evidence type="ECO:0000256" key="11">
    <source>
        <dbReference type="HAMAP-Rule" id="MF_00244"/>
    </source>
</evidence>
<comment type="pathway">
    <text evidence="2 11">Cofactor biosynthesis; NAD(+) biosynthesis; deamido-NAD(+) from nicotinate D-ribonucleotide: step 1/1.</text>
</comment>
<dbReference type="FunFam" id="3.40.50.620:FF:000039">
    <property type="entry name" value="Probable nicotinate-nucleotide adenylyltransferase"/>
    <property type="match status" value="1"/>
</dbReference>
<dbReference type="InterPro" id="IPR014729">
    <property type="entry name" value="Rossmann-like_a/b/a_fold"/>
</dbReference>
<sequence length="197" mass="22170">MRLGLMGGTFDPIHYGHLAAAEVARYEFGLVKVVFIPAGQPPHKTGQKISPAAHRLAMVRLAVASNPFFEVSTVEIDRPGPSYTVETVSAFRHLYSSAEIYFITGADAVAEISTWRRIEELLRLCWLVAVTRPGYLLEDLREWLVKPELWRKILTLQVPGVAVSSTEIRERVRAGRPVKYLLPEAVEDYIARHGLYL</sequence>
<comment type="function">
    <text evidence="1 11">Catalyzes the reversible adenylation of nicotinate mononucleotide (NaMN) to nicotinic acid adenine dinucleotide (NaAD).</text>
</comment>
<evidence type="ECO:0000256" key="1">
    <source>
        <dbReference type="ARBA" id="ARBA00002324"/>
    </source>
</evidence>
<dbReference type="PANTHER" id="PTHR39321">
    <property type="entry name" value="NICOTINATE-NUCLEOTIDE ADENYLYLTRANSFERASE-RELATED"/>
    <property type="match status" value="1"/>
</dbReference>
<comment type="similarity">
    <text evidence="3 11">Belongs to the NadD family.</text>
</comment>
<evidence type="ECO:0000256" key="3">
    <source>
        <dbReference type="ARBA" id="ARBA00009014"/>
    </source>
</evidence>
<keyword evidence="5 11" id="KW-0808">Transferase</keyword>
<keyword evidence="6 11" id="KW-0548">Nucleotidyltransferase</keyword>
<evidence type="ECO:0000256" key="6">
    <source>
        <dbReference type="ARBA" id="ARBA00022695"/>
    </source>
</evidence>
<evidence type="ECO:0000256" key="2">
    <source>
        <dbReference type="ARBA" id="ARBA00005019"/>
    </source>
</evidence>
<keyword evidence="4 11" id="KW-0662">Pyridine nucleotide biosynthesis</keyword>
<dbReference type="SUPFAM" id="SSF52374">
    <property type="entry name" value="Nucleotidylyl transferase"/>
    <property type="match status" value="1"/>
</dbReference>
<keyword evidence="7 11" id="KW-0547">Nucleotide-binding</keyword>
<evidence type="ECO:0000256" key="10">
    <source>
        <dbReference type="ARBA" id="ARBA00048721"/>
    </source>
</evidence>
<reference evidence="13" key="1">
    <citation type="journal article" date="2020" name="mSystems">
        <title>Genome- and Community-Level Interaction Insights into Carbon Utilization and Element Cycling Functions of Hydrothermarchaeota in Hydrothermal Sediment.</title>
        <authorList>
            <person name="Zhou Z."/>
            <person name="Liu Y."/>
            <person name="Xu W."/>
            <person name="Pan J."/>
            <person name="Luo Z.H."/>
            <person name="Li M."/>
        </authorList>
    </citation>
    <scope>NUCLEOTIDE SEQUENCE [LARGE SCALE GENOMIC DNA]</scope>
    <source>
        <strain evidence="13">SpSt-300</strain>
    </source>
</reference>
<dbReference type="Pfam" id="PF01467">
    <property type="entry name" value="CTP_transf_like"/>
    <property type="match status" value="1"/>
</dbReference>
<comment type="catalytic activity">
    <reaction evidence="10 11">
        <text>nicotinate beta-D-ribonucleotide + ATP + H(+) = deamido-NAD(+) + diphosphate</text>
        <dbReference type="Rhea" id="RHEA:22860"/>
        <dbReference type="ChEBI" id="CHEBI:15378"/>
        <dbReference type="ChEBI" id="CHEBI:30616"/>
        <dbReference type="ChEBI" id="CHEBI:33019"/>
        <dbReference type="ChEBI" id="CHEBI:57502"/>
        <dbReference type="ChEBI" id="CHEBI:58437"/>
        <dbReference type="EC" id="2.7.7.18"/>
    </reaction>
</comment>
<evidence type="ECO:0000259" key="12">
    <source>
        <dbReference type="Pfam" id="PF01467"/>
    </source>
</evidence>
<comment type="caution">
    <text evidence="13">The sequence shown here is derived from an EMBL/GenBank/DDBJ whole genome shotgun (WGS) entry which is preliminary data.</text>
</comment>
<dbReference type="AlphaFoldDB" id="A0A7C2EAH6"/>
<gene>
    <name evidence="11" type="primary">nadD</name>
    <name evidence="13" type="ORF">ENQ34_05965</name>
</gene>
<dbReference type="NCBIfam" id="TIGR00125">
    <property type="entry name" value="cyt_tran_rel"/>
    <property type="match status" value="1"/>
</dbReference>
<dbReference type="UniPathway" id="UPA00253">
    <property type="reaction ID" value="UER00332"/>
</dbReference>
<evidence type="ECO:0000256" key="7">
    <source>
        <dbReference type="ARBA" id="ARBA00022741"/>
    </source>
</evidence>
<dbReference type="GO" id="GO:0005524">
    <property type="term" value="F:ATP binding"/>
    <property type="evidence" value="ECO:0007669"/>
    <property type="project" value="UniProtKB-KW"/>
</dbReference>
<accession>A0A7C2EAH6</accession>
<evidence type="ECO:0000256" key="9">
    <source>
        <dbReference type="ARBA" id="ARBA00023027"/>
    </source>
</evidence>
<evidence type="ECO:0000313" key="13">
    <source>
        <dbReference type="EMBL" id="HEL66204.1"/>
    </source>
</evidence>
<dbReference type="CDD" id="cd02165">
    <property type="entry name" value="NMNAT"/>
    <property type="match status" value="1"/>
</dbReference>
<dbReference type="Gene3D" id="3.40.50.620">
    <property type="entry name" value="HUPs"/>
    <property type="match status" value="1"/>
</dbReference>
<dbReference type="GO" id="GO:0009435">
    <property type="term" value="P:NAD+ biosynthetic process"/>
    <property type="evidence" value="ECO:0007669"/>
    <property type="project" value="UniProtKB-UniRule"/>
</dbReference>
<evidence type="ECO:0000256" key="8">
    <source>
        <dbReference type="ARBA" id="ARBA00022840"/>
    </source>
</evidence>
<protein>
    <recommendedName>
        <fullName evidence="11">Probable nicotinate-nucleotide adenylyltransferase</fullName>
        <ecNumber evidence="11">2.7.7.18</ecNumber>
    </recommendedName>
    <alternativeName>
        <fullName evidence="11">Deamido-NAD(+) diphosphorylase</fullName>
    </alternativeName>
    <alternativeName>
        <fullName evidence="11">Deamido-NAD(+) pyrophosphorylase</fullName>
    </alternativeName>
    <alternativeName>
        <fullName evidence="11">Nicotinate mononucleotide adenylyltransferase</fullName>
        <shortName evidence="11">NaMN adenylyltransferase</shortName>
    </alternativeName>
</protein>
<dbReference type="EMBL" id="DSMU01000377">
    <property type="protein sequence ID" value="HEL66204.1"/>
    <property type="molecule type" value="Genomic_DNA"/>
</dbReference>
<name>A0A7C2EAH6_9THEO</name>
<organism evidence="13">
    <name type="scientific">Ammonifex degensii</name>
    <dbReference type="NCBI Taxonomy" id="42838"/>
    <lineage>
        <taxon>Bacteria</taxon>
        <taxon>Bacillati</taxon>
        <taxon>Bacillota</taxon>
        <taxon>Clostridia</taxon>
        <taxon>Thermoanaerobacterales</taxon>
        <taxon>Thermoanaerobacteraceae</taxon>
        <taxon>Ammonifex</taxon>
    </lineage>
</organism>
<keyword evidence="9 11" id="KW-0520">NAD</keyword>
<feature type="domain" description="Cytidyltransferase-like" evidence="12">
    <location>
        <begin position="5"/>
        <end position="171"/>
    </location>
</feature>
<dbReference type="NCBIfam" id="NF000840">
    <property type="entry name" value="PRK00071.1-3"/>
    <property type="match status" value="1"/>
</dbReference>
<evidence type="ECO:0000256" key="5">
    <source>
        <dbReference type="ARBA" id="ARBA00022679"/>
    </source>
</evidence>
<dbReference type="InterPro" id="IPR004821">
    <property type="entry name" value="Cyt_trans-like"/>
</dbReference>
<dbReference type="HAMAP" id="MF_00244">
    <property type="entry name" value="NaMN_adenylyltr"/>
    <property type="match status" value="1"/>
</dbReference>
<keyword evidence="8 11" id="KW-0067">ATP-binding</keyword>
<proteinExistence type="inferred from homology"/>
<dbReference type="PANTHER" id="PTHR39321:SF3">
    <property type="entry name" value="PHOSPHOPANTETHEINE ADENYLYLTRANSFERASE"/>
    <property type="match status" value="1"/>
</dbReference>